<dbReference type="AlphaFoldDB" id="A0A5J4PYQ9"/>
<comment type="caution">
    <text evidence="1">The sequence shown here is derived from an EMBL/GenBank/DDBJ whole genome shotgun (WGS) entry which is preliminary data.</text>
</comment>
<dbReference type="EMBL" id="SNRY01005514">
    <property type="protein sequence ID" value="KAA6314766.1"/>
    <property type="molecule type" value="Genomic_DNA"/>
</dbReference>
<evidence type="ECO:0000313" key="1">
    <source>
        <dbReference type="EMBL" id="KAA6314766.1"/>
    </source>
</evidence>
<protein>
    <submittedName>
        <fullName evidence="1">Uncharacterized protein</fullName>
    </submittedName>
</protein>
<reference evidence="1" key="1">
    <citation type="submission" date="2019-03" db="EMBL/GenBank/DDBJ databases">
        <title>Single cell metagenomics reveals metabolic interactions within the superorganism composed of flagellate Streblomastix strix and complex community of Bacteroidetes bacteria on its surface.</title>
        <authorList>
            <person name="Treitli S.C."/>
            <person name="Kolisko M."/>
            <person name="Husnik F."/>
            <person name="Keeling P."/>
            <person name="Hampl V."/>
        </authorList>
    </citation>
    <scope>NUCLEOTIDE SEQUENCE</scope>
    <source>
        <strain evidence="1">STM</strain>
    </source>
</reference>
<name>A0A5J4PYQ9_9ZZZZ</name>
<sequence>MIISIHRAFIKQKEKRQPVVRKPEDWNPLMINIQDILITVTDNPNGFTDTIKLSFPNNDALKKSVYPAIAEIEKKWYQPVWSWG</sequence>
<organism evidence="1">
    <name type="scientific">termite gut metagenome</name>
    <dbReference type="NCBI Taxonomy" id="433724"/>
    <lineage>
        <taxon>unclassified sequences</taxon>
        <taxon>metagenomes</taxon>
        <taxon>organismal metagenomes</taxon>
    </lineage>
</organism>
<gene>
    <name evidence="1" type="ORF">EZS27_034668</name>
</gene>
<accession>A0A5J4PYQ9</accession>
<proteinExistence type="predicted"/>